<accession>A0A8H8UJL2</accession>
<evidence type="ECO:0000256" key="5">
    <source>
        <dbReference type="ARBA" id="ARBA00038344"/>
    </source>
</evidence>
<feature type="repeat" description="WD" evidence="6">
    <location>
        <begin position="299"/>
        <end position="340"/>
    </location>
</feature>
<keyword evidence="9" id="KW-1185">Reference proteome</keyword>
<dbReference type="GO" id="GO:0051301">
    <property type="term" value="P:cell division"/>
    <property type="evidence" value="ECO:0007669"/>
    <property type="project" value="UniProtKB-KW"/>
</dbReference>
<dbReference type="PANTHER" id="PTHR22852">
    <property type="entry name" value="LETHAL 2 DENTICLELESS PROTEIN RETINOIC ACID-REGULATED NUCLEAR MATRIX-ASSOCIATED PROTEIN"/>
    <property type="match status" value="1"/>
</dbReference>
<organism evidence="8 9">
    <name type="scientific">Lachnellula occidentalis</name>
    <dbReference type="NCBI Taxonomy" id="215460"/>
    <lineage>
        <taxon>Eukaryota</taxon>
        <taxon>Fungi</taxon>
        <taxon>Dikarya</taxon>
        <taxon>Ascomycota</taxon>
        <taxon>Pezizomycotina</taxon>
        <taxon>Leotiomycetes</taxon>
        <taxon>Helotiales</taxon>
        <taxon>Lachnaceae</taxon>
        <taxon>Lachnellula</taxon>
    </lineage>
</organism>
<dbReference type="OrthoDB" id="2096344at2759"/>
<keyword evidence="8" id="KW-0132">Cell division</keyword>
<protein>
    <submittedName>
        <fullName evidence="8">Cell division cycle protein</fullName>
    </submittedName>
</protein>
<keyword evidence="8" id="KW-0131">Cell cycle</keyword>
<dbReference type="InterPro" id="IPR015943">
    <property type="entry name" value="WD40/YVTN_repeat-like_dom_sf"/>
</dbReference>
<name>A0A8H8UJL2_9HELO</name>
<evidence type="ECO:0000256" key="6">
    <source>
        <dbReference type="PROSITE-ProRule" id="PRU00221"/>
    </source>
</evidence>
<feature type="compositionally biased region" description="Polar residues" evidence="7">
    <location>
        <begin position="1"/>
        <end position="36"/>
    </location>
</feature>
<evidence type="ECO:0000256" key="7">
    <source>
        <dbReference type="SAM" id="MobiDB-lite"/>
    </source>
</evidence>
<dbReference type="PROSITE" id="PS50294">
    <property type="entry name" value="WD_REPEATS_REGION"/>
    <property type="match status" value="2"/>
</dbReference>
<reference evidence="8 9" key="1">
    <citation type="submission" date="2018-05" db="EMBL/GenBank/DDBJ databases">
        <title>Genome sequencing and assembly of the regulated plant pathogen Lachnellula willkommii and related sister species for the development of diagnostic species identification markers.</title>
        <authorList>
            <person name="Giroux E."/>
            <person name="Bilodeau G."/>
        </authorList>
    </citation>
    <scope>NUCLEOTIDE SEQUENCE [LARGE SCALE GENOMIC DNA]</scope>
    <source>
        <strain evidence="8 9">CBS 160.35</strain>
    </source>
</reference>
<dbReference type="SUPFAM" id="SSF50978">
    <property type="entry name" value="WD40 repeat-like"/>
    <property type="match status" value="1"/>
</dbReference>
<dbReference type="InterPro" id="IPR051865">
    <property type="entry name" value="WD-repeat_CDT2_adapter"/>
</dbReference>
<dbReference type="InterPro" id="IPR036322">
    <property type="entry name" value="WD40_repeat_dom_sf"/>
</dbReference>
<dbReference type="AlphaFoldDB" id="A0A8H8UJL2"/>
<dbReference type="Proteomes" id="UP000443090">
    <property type="component" value="Unassembled WGS sequence"/>
</dbReference>
<dbReference type="PROSITE" id="PS00678">
    <property type="entry name" value="WD_REPEATS_1"/>
    <property type="match status" value="2"/>
</dbReference>
<evidence type="ECO:0000256" key="1">
    <source>
        <dbReference type="ARBA" id="ARBA00004906"/>
    </source>
</evidence>
<dbReference type="InterPro" id="IPR001680">
    <property type="entry name" value="WD40_rpt"/>
</dbReference>
<evidence type="ECO:0000313" key="8">
    <source>
        <dbReference type="EMBL" id="TVY48615.1"/>
    </source>
</evidence>
<feature type="repeat" description="WD" evidence="6">
    <location>
        <begin position="341"/>
        <end position="378"/>
    </location>
</feature>
<dbReference type="EMBL" id="QGMI01000041">
    <property type="protein sequence ID" value="TVY48615.1"/>
    <property type="molecule type" value="Genomic_DNA"/>
</dbReference>
<sequence length="736" mass="81108">MSTSIPIDSTEAVSSPQTSAMSDTLSIGSPPRQANGQKERRNPSVTPRKFNRFFTPRSHGYRQTTASRRALDDITAPANNHNTVQSSPLRSKISSDNQENQNPMPFERDLKRRKLIHTPEGSPERSFLSKRKGVVAGNGGKARGSSQNILSSPCERVGRVTLYSEDIEETEELEEVEAEVYDNEDEESFLPPKPVERIVPLSDRGLSGRLLQLSLGNSIRQHHEYPVNDWQDETASFYSKPSDVHTCTSIESRALCIPFSAASCNTNTLTAIGDEEGRVRLLESGRNGRPEFKDPYLSFRVHTNAIIDMCFTDDDTFLATASGDSTARVVDMTTQTTIGIFGNHVASLKQVRFQPGANNKSVLATSSRDGSVQLWDLRCKGRDGPVNELSVPVQPPHRTTFRSESEKILFGIPVNGIYEAHRPLETNGQTHPNIHSDAAQRGDVPKRAGDVSVTAIEFLPGHDNLLLTASEADASVKLWDIRALQSKRKAQIPLSATAKPQTHNQWRHFGITSMNLNTDGSRLYTLCKDNTVYAYSTAHLMLGHAPELSSANDGRRAPARQQTQEGLGPLYGFRHPRLQATSFYVKSAIRKAKDGRSEMLAVGSSWGAAVLFPTDERYLPKSIPSAAENNWLGPSLAQRLTTTSKRANRMATGGRLDDSIPISTNGTALLRGHDREVGSVAWNSDGELITVGDDFLVRVWREGDDARDLRTGGEAEGRRWGCGWAGVSEQYDEDED</sequence>
<dbReference type="PROSITE" id="PS50082">
    <property type="entry name" value="WD_REPEATS_2"/>
    <property type="match status" value="3"/>
</dbReference>
<dbReference type="GO" id="GO:0030674">
    <property type="term" value="F:protein-macromolecule adaptor activity"/>
    <property type="evidence" value="ECO:0007669"/>
    <property type="project" value="TreeGrafter"/>
</dbReference>
<dbReference type="Gene3D" id="2.130.10.10">
    <property type="entry name" value="YVTN repeat-like/Quinoprotein amine dehydrogenase"/>
    <property type="match status" value="3"/>
</dbReference>
<proteinExistence type="inferred from homology"/>
<feature type="repeat" description="WD" evidence="6">
    <location>
        <begin position="670"/>
        <end position="700"/>
    </location>
</feature>
<dbReference type="SMART" id="SM00320">
    <property type="entry name" value="WD40"/>
    <property type="match status" value="5"/>
</dbReference>
<comment type="similarity">
    <text evidence="5">Belongs to the WD repeat cdt2 family.</text>
</comment>
<feature type="compositionally biased region" description="Polar residues" evidence="7">
    <location>
        <begin position="77"/>
        <end position="103"/>
    </location>
</feature>
<dbReference type="GO" id="GO:0005634">
    <property type="term" value="C:nucleus"/>
    <property type="evidence" value="ECO:0007669"/>
    <property type="project" value="TreeGrafter"/>
</dbReference>
<evidence type="ECO:0000256" key="2">
    <source>
        <dbReference type="ARBA" id="ARBA00022574"/>
    </source>
</evidence>
<dbReference type="GO" id="GO:0043161">
    <property type="term" value="P:proteasome-mediated ubiquitin-dependent protein catabolic process"/>
    <property type="evidence" value="ECO:0007669"/>
    <property type="project" value="TreeGrafter"/>
</dbReference>
<comment type="caution">
    <text evidence="8">The sequence shown here is derived from an EMBL/GenBank/DDBJ whole genome shotgun (WGS) entry which is preliminary data.</text>
</comment>
<dbReference type="PANTHER" id="PTHR22852:SF0">
    <property type="entry name" value="DENTICLELESS PROTEIN HOMOLOG"/>
    <property type="match status" value="1"/>
</dbReference>
<keyword evidence="2 6" id="KW-0853">WD repeat</keyword>
<keyword evidence="4" id="KW-0833">Ubl conjugation pathway</keyword>
<evidence type="ECO:0000313" key="9">
    <source>
        <dbReference type="Proteomes" id="UP000443090"/>
    </source>
</evidence>
<comment type="pathway">
    <text evidence="1">Protein modification; protein ubiquitination.</text>
</comment>
<keyword evidence="3" id="KW-0677">Repeat</keyword>
<evidence type="ECO:0000256" key="4">
    <source>
        <dbReference type="ARBA" id="ARBA00022786"/>
    </source>
</evidence>
<feature type="region of interest" description="Disordered" evidence="7">
    <location>
        <begin position="1"/>
        <end position="104"/>
    </location>
</feature>
<evidence type="ECO:0000256" key="3">
    <source>
        <dbReference type="ARBA" id="ARBA00022737"/>
    </source>
</evidence>
<dbReference type="InterPro" id="IPR019775">
    <property type="entry name" value="WD40_repeat_CS"/>
</dbReference>
<gene>
    <name evidence="8" type="primary">cdt2</name>
    <name evidence="8" type="ORF">LOCC1_G001117</name>
</gene>
<dbReference type="Pfam" id="PF00400">
    <property type="entry name" value="WD40"/>
    <property type="match status" value="3"/>
</dbReference>